<evidence type="ECO:0000313" key="3">
    <source>
        <dbReference type="EMBL" id="OIW30959.1"/>
    </source>
</evidence>
<feature type="transmembrane region" description="Helical" evidence="2">
    <location>
        <begin position="37"/>
        <end position="58"/>
    </location>
</feature>
<proteinExistence type="predicted"/>
<keyword evidence="2" id="KW-0812">Transmembrane</keyword>
<accession>A0A1J7ITF4</accession>
<gene>
    <name evidence="3" type="ORF">CONLIGDRAFT_679709</name>
</gene>
<keyword evidence="2" id="KW-0472">Membrane</keyword>
<dbReference type="InParanoid" id="A0A1J7ITF4"/>
<dbReference type="AlphaFoldDB" id="A0A1J7ITF4"/>
<evidence type="ECO:0000313" key="4">
    <source>
        <dbReference type="Proteomes" id="UP000182658"/>
    </source>
</evidence>
<name>A0A1J7ITF4_9PEZI</name>
<feature type="region of interest" description="Disordered" evidence="1">
    <location>
        <begin position="1"/>
        <end position="22"/>
    </location>
</feature>
<dbReference type="EMBL" id="KV875096">
    <property type="protein sequence ID" value="OIW30959.1"/>
    <property type="molecule type" value="Genomic_DNA"/>
</dbReference>
<sequence length="108" mass="11394">MSSNAATSSFKTKSHRPSEVDGMVRTKLVASRVRLPFFIGTGIGLAAFGIALGIGITVMGRGCDNTAMVGDRKSVATREYSLQNDAGHGSQPLGLRNRVVDSKAANHF</sequence>
<feature type="compositionally biased region" description="Polar residues" evidence="1">
    <location>
        <begin position="1"/>
        <end position="11"/>
    </location>
</feature>
<evidence type="ECO:0000256" key="2">
    <source>
        <dbReference type="SAM" id="Phobius"/>
    </source>
</evidence>
<evidence type="ECO:0000256" key="1">
    <source>
        <dbReference type="SAM" id="MobiDB-lite"/>
    </source>
</evidence>
<protein>
    <submittedName>
        <fullName evidence="3">Uncharacterized protein</fullName>
    </submittedName>
</protein>
<keyword evidence="4" id="KW-1185">Reference proteome</keyword>
<reference evidence="3 4" key="1">
    <citation type="submission" date="2016-10" db="EMBL/GenBank/DDBJ databases">
        <title>Draft genome sequence of Coniochaeta ligniaria NRRL30616, a lignocellulolytic fungus for bioabatement of inhibitors in plant biomass hydrolysates.</title>
        <authorList>
            <consortium name="DOE Joint Genome Institute"/>
            <person name="Jimenez D.J."/>
            <person name="Hector R.E."/>
            <person name="Riley R."/>
            <person name="Sun H."/>
            <person name="Grigoriev I.V."/>
            <person name="Van Elsas J.D."/>
            <person name="Nichols N.N."/>
        </authorList>
    </citation>
    <scope>NUCLEOTIDE SEQUENCE [LARGE SCALE GENOMIC DNA]</scope>
    <source>
        <strain evidence="3 4">NRRL 30616</strain>
    </source>
</reference>
<dbReference type="Proteomes" id="UP000182658">
    <property type="component" value="Unassembled WGS sequence"/>
</dbReference>
<organism evidence="3 4">
    <name type="scientific">Coniochaeta ligniaria NRRL 30616</name>
    <dbReference type="NCBI Taxonomy" id="1408157"/>
    <lineage>
        <taxon>Eukaryota</taxon>
        <taxon>Fungi</taxon>
        <taxon>Dikarya</taxon>
        <taxon>Ascomycota</taxon>
        <taxon>Pezizomycotina</taxon>
        <taxon>Sordariomycetes</taxon>
        <taxon>Sordariomycetidae</taxon>
        <taxon>Coniochaetales</taxon>
        <taxon>Coniochaetaceae</taxon>
        <taxon>Coniochaeta</taxon>
    </lineage>
</organism>
<keyword evidence="2" id="KW-1133">Transmembrane helix</keyword>